<dbReference type="InterPro" id="IPR002701">
    <property type="entry name" value="CM_II_prokaryot"/>
</dbReference>
<gene>
    <name evidence="3" type="primary">tyrA</name>
    <name evidence="3" type="ORF">CLOACE_13350</name>
</gene>
<dbReference type="PROSITE" id="PS51168">
    <property type="entry name" value="CHORISMATE_MUT_2"/>
    <property type="match status" value="1"/>
</dbReference>
<dbReference type="InterPro" id="IPR011279">
    <property type="entry name" value="Chorismate_mutase_GmP"/>
</dbReference>
<reference evidence="3 4" key="1">
    <citation type="submission" date="2016-06" db="EMBL/GenBank/DDBJ databases">
        <title>Genome sequence of Clostridium acetireducens DSM 10703.</title>
        <authorList>
            <person name="Poehlein A."/>
            <person name="Fluechter S."/>
            <person name="Duerre P."/>
            <person name="Daniel R."/>
        </authorList>
    </citation>
    <scope>NUCLEOTIDE SEQUENCE [LARGE SCALE GENOMIC DNA]</scope>
    <source>
        <strain evidence="3 4">DSM 10703</strain>
    </source>
</reference>
<dbReference type="NCBIfam" id="TIGR01805">
    <property type="entry name" value="CM_mono_grmpos"/>
    <property type="match status" value="1"/>
</dbReference>
<dbReference type="NCBIfam" id="TIGR01808">
    <property type="entry name" value="CM_M_hiGC-arch"/>
    <property type="match status" value="1"/>
</dbReference>
<dbReference type="GO" id="GO:0004106">
    <property type="term" value="F:chorismate mutase activity"/>
    <property type="evidence" value="ECO:0007669"/>
    <property type="project" value="InterPro"/>
</dbReference>
<dbReference type="Pfam" id="PF01817">
    <property type="entry name" value="CM_2"/>
    <property type="match status" value="1"/>
</dbReference>
<evidence type="ECO:0000313" key="3">
    <source>
        <dbReference type="EMBL" id="OFI06080.1"/>
    </source>
</evidence>
<dbReference type="AlphaFoldDB" id="A0A1E8EZF4"/>
<keyword evidence="4" id="KW-1185">Reference proteome</keyword>
<dbReference type="InterPro" id="IPR036263">
    <property type="entry name" value="Chorismate_II_sf"/>
</dbReference>
<dbReference type="InterPro" id="IPR010958">
    <property type="entry name" value="Chorismate_mutase_highGC-bac"/>
</dbReference>
<feature type="domain" description="Chorismate mutase" evidence="2">
    <location>
        <begin position="1"/>
        <end position="86"/>
    </location>
</feature>
<dbReference type="EMBL" id="LZFO01000016">
    <property type="protein sequence ID" value="OFI06080.1"/>
    <property type="molecule type" value="Genomic_DNA"/>
</dbReference>
<keyword evidence="1" id="KW-0413">Isomerase</keyword>
<organism evidence="3 4">
    <name type="scientific">Clostridium acetireducens DSM 10703</name>
    <dbReference type="NCBI Taxonomy" id="1121290"/>
    <lineage>
        <taxon>Bacteria</taxon>
        <taxon>Bacillati</taxon>
        <taxon>Bacillota</taxon>
        <taxon>Clostridia</taxon>
        <taxon>Eubacteriales</taxon>
        <taxon>Clostridiaceae</taxon>
        <taxon>Clostridium</taxon>
    </lineage>
</organism>
<evidence type="ECO:0000256" key="1">
    <source>
        <dbReference type="ARBA" id="ARBA00023235"/>
    </source>
</evidence>
<dbReference type="GO" id="GO:0046417">
    <property type="term" value="P:chorismate metabolic process"/>
    <property type="evidence" value="ECO:0007669"/>
    <property type="project" value="InterPro"/>
</dbReference>
<dbReference type="GO" id="GO:0009697">
    <property type="term" value="P:salicylic acid biosynthetic process"/>
    <property type="evidence" value="ECO:0007669"/>
    <property type="project" value="TreeGrafter"/>
</dbReference>
<dbReference type="PANTHER" id="PTHR38041">
    <property type="entry name" value="CHORISMATE MUTASE"/>
    <property type="match status" value="1"/>
</dbReference>
<evidence type="ECO:0000313" key="4">
    <source>
        <dbReference type="Proteomes" id="UP000175744"/>
    </source>
</evidence>
<protein>
    <submittedName>
        <fullName evidence="3">T-protein</fullName>
    </submittedName>
</protein>
<dbReference type="STRING" id="1121290.CLAOCE_13350"/>
<sequence>MEDISKLREEIDSIDEEIVKLLEKRMEISLKIGKCKKQNNINVLDKSREKEIIKSRVEFLKNNDFKQPLEKLLKLIMEISRELQYK</sequence>
<dbReference type="RefSeq" id="WP_070110324.1">
    <property type="nucleotide sequence ID" value="NZ_LZFO01000016.1"/>
</dbReference>
<dbReference type="SMART" id="SM00830">
    <property type="entry name" value="CM_2"/>
    <property type="match status" value="1"/>
</dbReference>
<dbReference type="OrthoDB" id="9802281at2"/>
<evidence type="ECO:0000259" key="2">
    <source>
        <dbReference type="PROSITE" id="PS51168"/>
    </source>
</evidence>
<dbReference type="Proteomes" id="UP000175744">
    <property type="component" value="Unassembled WGS sequence"/>
</dbReference>
<proteinExistence type="predicted"/>
<comment type="caution">
    <text evidence="3">The sequence shown here is derived from an EMBL/GenBank/DDBJ whole genome shotgun (WGS) entry which is preliminary data.</text>
</comment>
<dbReference type="SUPFAM" id="SSF48600">
    <property type="entry name" value="Chorismate mutase II"/>
    <property type="match status" value="1"/>
</dbReference>
<accession>A0A1E8EZF4</accession>
<name>A0A1E8EZF4_9CLOT</name>
<dbReference type="PANTHER" id="PTHR38041:SF1">
    <property type="entry name" value="CHORISMATE MUTASE"/>
    <property type="match status" value="1"/>
</dbReference>
<dbReference type="Gene3D" id="1.20.59.10">
    <property type="entry name" value="Chorismate mutase"/>
    <property type="match status" value="1"/>
</dbReference>
<dbReference type="InterPro" id="IPR036979">
    <property type="entry name" value="CM_dom_sf"/>
</dbReference>
<dbReference type="InterPro" id="IPR051331">
    <property type="entry name" value="Chorismate_mutase-related"/>
</dbReference>